<reference evidence="3 4" key="1">
    <citation type="submission" date="2017-09" db="EMBL/GenBank/DDBJ databases">
        <title>Genomic, metabolic, and phenotypic characteristics of bacterial isolates from the natural microbiome of the model nematode Caenorhabditis elegans.</title>
        <authorList>
            <person name="Zimmermann J."/>
            <person name="Obeng N."/>
            <person name="Yang W."/>
            <person name="Obeng O."/>
            <person name="Kissoyan K."/>
            <person name="Pees B."/>
            <person name="Dirksen P."/>
            <person name="Hoppner M."/>
            <person name="Franke A."/>
            <person name="Rosenstiel P."/>
            <person name="Leippe M."/>
            <person name="Dierking K."/>
            <person name="Kaleta C."/>
            <person name="Schulenburg H."/>
        </authorList>
    </citation>
    <scope>NUCLEOTIDE SEQUENCE [LARGE SCALE GENOMIC DNA]</scope>
    <source>
        <strain evidence="1 4">MYb25</strain>
        <strain evidence="2 3">MYb44</strain>
    </source>
</reference>
<dbReference type="Proteomes" id="UP000238325">
    <property type="component" value="Unassembled WGS sequence"/>
</dbReference>
<proteinExistence type="predicted"/>
<evidence type="ECO:0000313" key="1">
    <source>
        <dbReference type="EMBL" id="PRB85117.1"/>
    </source>
</evidence>
<organism evidence="1 4">
    <name type="scientific">Chryseobacterium culicis</name>
    <dbReference type="NCBI Taxonomy" id="680127"/>
    <lineage>
        <taxon>Bacteria</taxon>
        <taxon>Pseudomonadati</taxon>
        <taxon>Bacteroidota</taxon>
        <taxon>Flavobacteriia</taxon>
        <taxon>Flavobacteriales</taxon>
        <taxon>Weeksellaceae</taxon>
        <taxon>Chryseobacterium group</taxon>
        <taxon>Chryseobacterium</taxon>
    </lineage>
</organism>
<protein>
    <recommendedName>
        <fullName evidence="5">YD repeat-containing protein</fullName>
    </recommendedName>
</protein>
<evidence type="ECO:0000313" key="2">
    <source>
        <dbReference type="EMBL" id="PRB91159.1"/>
    </source>
</evidence>
<gene>
    <name evidence="1" type="ORF">CQ022_02295</name>
    <name evidence="2" type="ORF">CQ033_10695</name>
</gene>
<sequence>MKVFFFSIFFIGIFVNAQFTYPDPKISSPEEDIEEKDELINLIIGKQKIKEFHKKSLGAENETNIEVKKFDIQGNVLFASDITEMPPGKPTRKDEFQTVSEGGKIISFEQSSLDFPTNKTEIFYDVKNNISKITEKRKEGEYIYEKGRLIRVIEKNTGEKTISTYEYTPTGKVTRISSEYISSKEKPSTSFHTFAYDMKGNILSNLLKDEESIIEKKYSYTDNLLTKYTLTFNGNKAKDQQYDYDENRRIKKMIKALYNPDKNTSTSTSSLVFNYNYKNGLLAERSTLFDGKEPAYVETFSYDDQKRIVRVNTQSENKVVANVNISYGNKTITLTGDTYQAEYTLYE</sequence>
<accession>A0A2S9CX70</accession>
<evidence type="ECO:0000313" key="4">
    <source>
        <dbReference type="Proteomes" id="UP000238534"/>
    </source>
</evidence>
<comment type="caution">
    <text evidence="1">The sequence shown here is derived from an EMBL/GenBank/DDBJ whole genome shotgun (WGS) entry which is preliminary data.</text>
</comment>
<dbReference type="EMBL" id="PCPH01000002">
    <property type="protein sequence ID" value="PRB91159.1"/>
    <property type="molecule type" value="Genomic_DNA"/>
</dbReference>
<evidence type="ECO:0008006" key="5">
    <source>
        <dbReference type="Google" id="ProtNLM"/>
    </source>
</evidence>
<dbReference type="Gene3D" id="2.180.10.10">
    <property type="entry name" value="RHS repeat-associated core"/>
    <property type="match status" value="1"/>
</dbReference>
<dbReference type="EMBL" id="PCPP01000001">
    <property type="protein sequence ID" value="PRB85117.1"/>
    <property type="molecule type" value="Genomic_DNA"/>
</dbReference>
<keyword evidence="3" id="KW-1185">Reference proteome</keyword>
<dbReference type="AlphaFoldDB" id="A0A2S9CX70"/>
<evidence type="ECO:0000313" key="3">
    <source>
        <dbReference type="Proteomes" id="UP000238325"/>
    </source>
</evidence>
<dbReference type="OrthoDB" id="9182053at2"/>
<dbReference type="RefSeq" id="WP_105682541.1">
    <property type="nucleotide sequence ID" value="NZ_JBBGZD010000001.1"/>
</dbReference>
<name>A0A2S9CX70_CHRCI</name>
<dbReference type="Proteomes" id="UP000238534">
    <property type="component" value="Unassembled WGS sequence"/>
</dbReference>